<feature type="domain" description="AB hydrolase-1" evidence="3">
    <location>
        <begin position="45"/>
        <end position="176"/>
    </location>
</feature>
<dbReference type="GO" id="GO:0008233">
    <property type="term" value="F:peptidase activity"/>
    <property type="evidence" value="ECO:0007669"/>
    <property type="project" value="InterPro"/>
</dbReference>
<dbReference type="InterPro" id="IPR029058">
    <property type="entry name" value="AB_hydrolase_fold"/>
</dbReference>
<comment type="similarity">
    <text evidence="1">Belongs to the peptidase S33 family.</text>
</comment>
<keyword evidence="5" id="KW-1185">Reference proteome</keyword>
<dbReference type="EMBL" id="BPWL01000007">
    <property type="protein sequence ID" value="GJJ12655.1"/>
    <property type="molecule type" value="Genomic_DNA"/>
</dbReference>
<dbReference type="InterPro" id="IPR050228">
    <property type="entry name" value="Carboxylesterase_BioH"/>
</dbReference>
<dbReference type="Proteomes" id="UP001050691">
    <property type="component" value="Unassembled WGS sequence"/>
</dbReference>
<dbReference type="Pfam" id="PF00561">
    <property type="entry name" value="Abhydrolase_1"/>
    <property type="match status" value="1"/>
</dbReference>
<sequence length="307" mass="34556">MTQIILPQQDTFGTFTEGYIPFGYNGEHFETYYKIYGTLEDRTRNPLVIFHAGPGLVHNYLGPMADLVKTHNIPVILYDQLGNGRSTHLKGKPKEFWTIDVFMDQMDSLIQYLGIGESFDLLGHSSWGGICGSEYAVRKQPPGLKHLVLANATPSMDLWVQSMLQLLKEFPPEIEEDIKGGFKNPAAYYKALQIFQAKHACIVKPWPTDIVETMEAVFGPEGDITVSSAGQVSFVTPSGLRTNWTIIERLHTIKVPTLVVNGALDIAQDFIPKAKWIRFEDGSAMPMWEDRERFIQILGDFLTADLD</sequence>
<comment type="caution">
    <text evidence="4">The sequence shown here is derived from an EMBL/GenBank/DDBJ whole genome shotgun (WGS) entry which is preliminary data.</text>
</comment>
<evidence type="ECO:0000313" key="5">
    <source>
        <dbReference type="Proteomes" id="UP001050691"/>
    </source>
</evidence>
<dbReference type="InterPro" id="IPR002410">
    <property type="entry name" value="Peptidase_S33"/>
</dbReference>
<dbReference type="PRINTS" id="PR00793">
    <property type="entry name" value="PROAMNOPTASE"/>
</dbReference>
<proteinExistence type="inferred from homology"/>
<dbReference type="InterPro" id="IPR000073">
    <property type="entry name" value="AB_hydrolase_1"/>
</dbReference>
<accession>A0AAV5AL53</accession>
<dbReference type="Gene3D" id="3.40.50.1820">
    <property type="entry name" value="alpha/beta hydrolase"/>
    <property type="match status" value="1"/>
</dbReference>
<evidence type="ECO:0000313" key="4">
    <source>
        <dbReference type="EMBL" id="GJJ12655.1"/>
    </source>
</evidence>
<dbReference type="InterPro" id="IPR005945">
    <property type="entry name" value="Pro_imino_pep"/>
</dbReference>
<keyword evidence="2" id="KW-0378">Hydrolase</keyword>
<evidence type="ECO:0000256" key="2">
    <source>
        <dbReference type="ARBA" id="ARBA00022801"/>
    </source>
</evidence>
<dbReference type="PANTHER" id="PTHR43194">
    <property type="entry name" value="HYDROLASE ALPHA/BETA FOLD FAMILY"/>
    <property type="match status" value="1"/>
</dbReference>
<gene>
    <name evidence="4" type="ORF">Clacol_006899</name>
</gene>
<organism evidence="4 5">
    <name type="scientific">Clathrus columnatus</name>
    <dbReference type="NCBI Taxonomy" id="1419009"/>
    <lineage>
        <taxon>Eukaryota</taxon>
        <taxon>Fungi</taxon>
        <taxon>Dikarya</taxon>
        <taxon>Basidiomycota</taxon>
        <taxon>Agaricomycotina</taxon>
        <taxon>Agaricomycetes</taxon>
        <taxon>Phallomycetidae</taxon>
        <taxon>Phallales</taxon>
        <taxon>Clathraceae</taxon>
        <taxon>Clathrus</taxon>
    </lineage>
</organism>
<name>A0AAV5AL53_9AGAM</name>
<dbReference type="PANTHER" id="PTHR43194:SF2">
    <property type="entry name" value="PEROXISOMAL MEMBRANE PROTEIN LPX1"/>
    <property type="match status" value="1"/>
</dbReference>
<protein>
    <recommendedName>
        <fullName evidence="3">AB hydrolase-1 domain-containing protein</fullName>
    </recommendedName>
</protein>
<evidence type="ECO:0000256" key="1">
    <source>
        <dbReference type="ARBA" id="ARBA00010088"/>
    </source>
</evidence>
<dbReference type="AlphaFoldDB" id="A0AAV5AL53"/>
<dbReference type="GO" id="GO:0006508">
    <property type="term" value="P:proteolysis"/>
    <property type="evidence" value="ECO:0007669"/>
    <property type="project" value="InterPro"/>
</dbReference>
<reference evidence="4" key="1">
    <citation type="submission" date="2021-10" db="EMBL/GenBank/DDBJ databases">
        <title>De novo Genome Assembly of Clathrus columnatus (Basidiomycota, Fungi) Using Illumina and Nanopore Sequence Data.</title>
        <authorList>
            <person name="Ogiso-Tanaka E."/>
            <person name="Itagaki H."/>
            <person name="Hosoya T."/>
            <person name="Hosaka K."/>
        </authorList>
    </citation>
    <scope>NUCLEOTIDE SEQUENCE</scope>
    <source>
        <strain evidence="4">MO-923</strain>
    </source>
</reference>
<dbReference type="NCBIfam" id="TIGR01250">
    <property type="entry name" value="pro_imino_pep_2"/>
    <property type="match status" value="1"/>
</dbReference>
<dbReference type="PIRSF" id="PIRSF005539">
    <property type="entry name" value="Pept_S33_TRI_F1"/>
    <property type="match status" value="1"/>
</dbReference>
<dbReference type="SUPFAM" id="SSF53474">
    <property type="entry name" value="alpha/beta-Hydrolases"/>
    <property type="match status" value="1"/>
</dbReference>
<evidence type="ECO:0000259" key="3">
    <source>
        <dbReference type="Pfam" id="PF00561"/>
    </source>
</evidence>